<reference evidence="1" key="1">
    <citation type="journal article" date="2014" name="Front. Microbiol.">
        <title>High frequency of phylogenetically diverse reductive dehalogenase-homologous genes in deep subseafloor sedimentary metagenomes.</title>
        <authorList>
            <person name="Kawai M."/>
            <person name="Futagami T."/>
            <person name="Toyoda A."/>
            <person name="Takaki Y."/>
            <person name="Nishi S."/>
            <person name="Hori S."/>
            <person name="Arai W."/>
            <person name="Tsubouchi T."/>
            <person name="Morono Y."/>
            <person name="Uchiyama I."/>
            <person name="Ito T."/>
            <person name="Fujiyama A."/>
            <person name="Inagaki F."/>
            <person name="Takami H."/>
        </authorList>
    </citation>
    <scope>NUCLEOTIDE SEQUENCE</scope>
    <source>
        <strain evidence="1">Expedition CK06-06</strain>
    </source>
</reference>
<feature type="non-terminal residue" evidence="1">
    <location>
        <position position="31"/>
    </location>
</feature>
<evidence type="ECO:0000313" key="1">
    <source>
        <dbReference type="EMBL" id="GAH59509.1"/>
    </source>
</evidence>
<dbReference type="EMBL" id="BARU01023993">
    <property type="protein sequence ID" value="GAH59509.1"/>
    <property type="molecule type" value="Genomic_DNA"/>
</dbReference>
<evidence type="ECO:0008006" key="2">
    <source>
        <dbReference type="Google" id="ProtNLM"/>
    </source>
</evidence>
<name>X1I0B8_9ZZZZ</name>
<protein>
    <recommendedName>
        <fullName evidence="2">PHP domain-containing protein</fullName>
    </recommendedName>
</protein>
<sequence>MIQHSEFVHLHVHTQYSLLDGACKLEPLLNL</sequence>
<gene>
    <name evidence="1" type="ORF">S03H2_38869</name>
</gene>
<proteinExistence type="predicted"/>
<dbReference type="Gene3D" id="3.20.20.140">
    <property type="entry name" value="Metal-dependent hydrolases"/>
    <property type="match status" value="1"/>
</dbReference>
<organism evidence="1">
    <name type="scientific">marine sediment metagenome</name>
    <dbReference type="NCBI Taxonomy" id="412755"/>
    <lineage>
        <taxon>unclassified sequences</taxon>
        <taxon>metagenomes</taxon>
        <taxon>ecological metagenomes</taxon>
    </lineage>
</organism>
<accession>X1I0B8</accession>
<comment type="caution">
    <text evidence="1">The sequence shown here is derived from an EMBL/GenBank/DDBJ whole genome shotgun (WGS) entry which is preliminary data.</text>
</comment>
<dbReference type="AlphaFoldDB" id="X1I0B8"/>